<dbReference type="InterPro" id="IPR005467">
    <property type="entry name" value="His_kinase_dom"/>
</dbReference>
<evidence type="ECO:0000256" key="3">
    <source>
        <dbReference type="ARBA" id="ARBA00022553"/>
    </source>
</evidence>
<evidence type="ECO:0000256" key="8">
    <source>
        <dbReference type="ARBA" id="ARBA00023012"/>
    </source>
</evidence>
<feature type="domain" description="Histidine kinase" evidence="9">
    <location>
        <begin position="280"/>
        <end position="496"/>
    </location>
</feature>
<keyword evidence="5" id="KW-0547">Nucleotide-binding</keyword>
<protein>
    <recommendedName>
        <fullName evidence="2">histidine kinase</fullName>
        <ecNumber evidence="2">2.7.13.3</ecNumber>
    </recommendedName>
</protein>
<dbReference type="SUPFAM" id="SSF55785">
    <property type="entry name" value="PYP-like sensor domain (PAS domain)"/>
    <property type="match status" value="1"/>
</dbReference>
<dbReference type="GO" id="GO:0005524">
    <property type="term" value="F:ATP binding"/>
    <property type="evidence" value="ECO:0007669"/>
    <property type="project" value="UniProtKB-KW"/>
</dbReference>
<reference evidence="12 13" key="1">
    <citation type="submission" date="2017-09" db="EMBL/GenBank/DDBJ databases">
        <title>Genomics of the genus Arcobacter.</title>
        <authorList>
            <person name="Perez-Cataluna A."/>
            <person name="Figueras M.J."/>
            <person name="Salas-Masso N."/>
        </authorList>
    </citation>
    <scope>NUCLEOTIDE SEQUENCE [LARGE SCALE GENOMIC DNA]</scope>
    <source>
        <strain evidence="12 13">DSM 18005</strain>
    </source>
</reference>
<dbReference type="InterPro" id="IPR036890">
    <property type="entry name" value="HATPase_C_sf"/>
</dbReference>
<evidence type="ECO:0000259" key="9">
    <source>
        <dbReference type="PROSITE" id="PS50109"/>
    </source>
</evidence>
<name>A0A2N1J1E3_9BACT</name>
<dbReference type="InterPro" id="IPR035965">
    <property type="entry name" value="PAS-like_dom_sf"/>
</dbReference>
<dbReference type="InterPro" id="IPR001610">
    <property type="entry name" value="PAC"/>
</dbReference>
<dbReference type="InterPro" id="IPR004358">
    <property type="entry name" value="Sig_transdc_His_kin-like_C"/>
</dbReference>
<keyword evidence="3" id="KW-0597">Phosphoprotein</keyword>
<gene>
    <name evidence="12" type="ORF">CP960_09470</name>
</gene>
<dbReference type="PANTHER" id="PTHR43065">
    <property type="entry name" value="SENSOR HISTIDINE KINASE"/>
    <property type="match status" value="1"/>
</dbReference>
<evidence type="ECO:0000313" key="12">
    <source>
        <dbReference type="EMBL" id="PKI80366.1"/>
    </source>
</evidence>
<dbReference type="CDD" id="cd00082">
    <property type="entry name" value="HisKA"/>
    <property type="match status" value="1"/>
</dbReference>
<evidence type="ECO:0000259" key="10">
    <source>
        <dbReference type="PROSITE" id="PS50112"/>
    </source>
</evidence>
<evidence type="ECO:0000256" key="2">
    <source>
        <dbReference type="ARBA" id="ARBA00012438"/>
    </source>
</evidence>
<evidence type="ECO:0000313" key="13">
    <source>
        <dbReference type="Proteomes" id="UP000233248"/>
    </source>
</evidence>
<keyword evidence="6" id="KW-0418">Kinase</keyword>
<evidence type="ECO:0000256" key="4">
    <source>
        <dbReference type="ARBA" id="ARBA00022679"/>
    </source>
</evidence>
<evidence type="ECO:0000256" key="5">
    <source>
        <dbReference type="ARBA" id="ARBA00022741"/>
    </source>
</evidence>
<comment type="caution">
    <text evidence="12">The sequence shown here is derived from an EMBL/GenBank/DDBJ whole genome shotgun (WGS) entry which is preliminary data.</text>
</comment>
<dbReference type="RefSeq" id="WP_101185173.1">
    <property type="nucleotide sequence ID" value="NZ_CP031218.1"/>
</dbReference>
<feature type="domain" description="PAS" evidence="10">
    <location>
        <begin position="158"/>
        <end position="209"/>
    </location>
</feature>
<dbReference type="SMART" id="SM00387">
    <property type="entry name" value="HATPase_c"/>
    <property type="match status" value="1"/>
</dbReference>
<dbReference type="KEGG" id="ahs:AHALO_1299"/>
<dbReference type="OrthoDB" id="9805967at2"/>
<accession>A0A2N1J1E3</accession>
<dbReference type="PROSITE" id="PS50112">
    <property type="entry name" value="PAS"/>
    <property type="match status" value="1"/>
</dbReference>
<dbReference type="Gene3D" id="3.30.450.20">
    <property type="entry name" value="PAS domain"/>
    <property type="match status" value="1"/>
</dbReference>
<dbReference type="GO" id="GO:0000155">
    <property type="term" value="F:phosphorelay sensor kinase activity"/>
    <property type="evidence" value="ECO:0007669"/>
    <property type="project" value="InterPro"/>
</dbReference>
<dbReference type="PANTHER" id="PTHR43065:SF10">
    <property type="entry name" value="PEROXIDE STRESS-ACTIVATED HISTIDINE KINASE MAK3"/>
    <property type="match status" value="1"/>
</dbReference>
<evidence type="ECO:0000256" key="6">
    <source>
        <dbReference type="ARBA" id="ARBA00022777"/>
    </source>
</evidence>
<dbReference type="SMART" id="SM00086">
    <property type="entry name" value="PAC"/>
    <property type="match status" value="1"/>
</dbReference>
<dbReference type="InterPro" id="IPR036097">
    <property type="entry name" value="HisK_dim/P_sf"/>
</dbReference>
<dbReference type="SMART" id="SM00388">
    <property type="entry name" value="HisKA"/>
    <property type="match status" value="1"/>
</dbReference>
<evidence type="ECO:0000256" key="1">
    <source>
        <dbReference type="ARBA" id="ARBA00000085"/>
    </source>
</evidence>
<dbReference type="PROSITE" id="PS50113">
    <property type="entry name" value="PAC"/>
    <property type="match status" value="1"/>
</dbReference>
<keyword evidence="13" id="KW-1185">Reference proteome</keyword>
<keyword evidence="7" id="KW-0067">ATP-binding</keyword>
<dbReference type="Proteomes" id="UP000233248">
    <property type="component" value="Unassembled WGS sequence"/>
</dbReference>
<dbReference type="Gene3D" id="1.10.287.130">
    <property type="match status" value="1"/>
</dbReference>
<dbReference type="EMBL" id="NXIF01000036">
    <property type="protein sequence ID" value="PKI80366.1"/>
    <property type="molecule type" value="Genomic_DNA"/>
</dbReference>
<dbReference type="PROSITE" id="PS50109">
    <property type="entry name" value="HIS_KIN"/>
    <property type="match status" value="1"/>
</dbReference>
<dbReference type="Pfam" id="PF02518">
    <property type="entry name" value="HATPase_c"/>
    <property type="match status" value="1"/>
</dbReference>
<dbReference type="InterPro" id="IPR003661">
    <property type="entry name" value="HisK_dim/P_dom"/>
</dbReference>
<dbReference type="PRINTS" id="PR00344">
    <property type="entry name" value="BCTRLSENSOR"/>
</dbReference>
<dbReference type="InterPro" id="IPR013655">
    <property type="entry name" value="PAS_fold_3"/>
</dbReference>
<dbReference type="AlphaFoldDB" id="A0A2N1J1E3"/>
<proteinExistence type="predicted"/>
<dbReference type="InterPro" id="IPR000014">
    <property type="entry name" value="PAS"/>
</dbReference>
<comment type="catalytic activity">
    <reaction evidence="1">
        <text>ATP + protein L-histidine = ADP + protein N-phospho-L-histidine.</text>
        <dbReference type="EC" id="2.7.13.3"/>
    </reaction>
</comment>
<dbReference type="SUPFAM" id="SSF47384">
    <property type="entry name" value="Homodimeric domain of signal transducing histidine kinase"/>
    <property type="match status" value="1"/>
</dbReference>
<dbReference type="Pfam" id="PF00512">
    <property type="entry name" value="HisKA"/>
    <property type="match status" value="1"/>
</dbReference>
<keyword evidence="4" id="KW-0808">Transferase</keyword>
<keyword evidence="8" id="KW-0902">Two-component regulatory system</keyword>
<dbReference type="SUPFAM" id="SSF55874">
    <property type="entry name" value="ATPase domain of HSP90 chaperone/DNA topoisomerase II/histidine kinase"/>
    <property type="match status" value="1"/>
</dbReference>
<evidence type="ECO:0000256" key="7">
    <source>
        <dbReference type="ARBA" id="ARBA00022840"/>
    </source>
</evidence>
<dbReference type="Gene3D" id="3.30.565.10">
    <property type="entry name" value="Histidine kinase-like ATPase, C-terminal domain"/>
    <property type="match status" value="1"/>
</dbReference>
<dbReference type="CDD" id="cd00130">
    <property type="entry name" value="PAS"/>
    <property type="match status" value="1"/>
</dbReference>
<evidence type="ECO:0000259" key="11">
    <source>
        <dbReference type="PROSITE" id="PS50113"/>
    </source>
</evidence>
<dbReference type="EC" id="2.7.13.3" evidence="2"/>
<dbReference type="NCBIfam" id="TIGR00229">
    <property type="entry name" value="sensory_box"/>
    <property type="match status" value="1"/>
</dbReference>
<organism evidence="12 13">
    <name type="scientific">Malaciobacter halophilus</name>
    <dbReference type="NCBI Taxonomy" id="197482"/>
    <lineage>
        <taxon>Bacteria</taxon>
        <taxon>Pseudomonadati</taxon>
        <taxon>Campylobacterota</taxon>
        <taxon>Epsilonproteobacteria</taxon>
        <taxon>Campylobacterales</taxon>
        <taxon>Arcobacteraceae</taxon>
        <taxon>Malaciobacter</taxon>
    </lineage>
</organism>
<dbReference type="InterPro" id="IPR000700">
    <property type="entry name" value="PAS-assoc_C"/>
</dbReference>
<dbReference type="Pfam" id="PF08447">
    <property type="entry name" value="PAS_3"/>
    <property type="match status" value="1"/>
</dbReference>
<feature type="domain" description="PAC" evidence="11">
    <location>
        <begin position="212"/>
        <end position="264"/>
    </location>
</feature>
<dbReference type="InterPro" id="IPR003594">
    <property type="entry name" value="HATPase_dom"/>
</dbReference>
<sequence>MTLINYANQLKQNKKTIIKYWLSSSRINTILENHKLDKKMFITLYANGVIDYYIDVINNQKKIGECPVIDELLDYLKVNNITSDELFILCSGFKNALIRYFYDLKINSYETEAEISFIFEENFAGVLSKYSKSVKDVETKLSKSVAIANKYIIMSKTNKKGIITEVSDAFCDISGFTREELIGKPHNIVRHPDTKPYIFENLWSTILNGKIWQGEIKNQKKNKEAYWVYATIEPSFNEKGEITGFYAIRQDITSKKEVEEQQNILVEQSKSAAMGEMISMIAHQWRQPLQAVSILIQKLPLMKMIEGEISDEILNQVVDDIGTQLEYMSKTIDDFRDFFKPDKEKEEITLSKLIEKAIDFLTYMLKVDTIKLNKQAIDNCVVKVHINEVVQVLINIIKNARDVMVEKNDGTKRELNIKYYKNDAFAVIEIEDNAGGIPENIINRVFEPYFSTKTNKNGTGLGLYMSRTIIEQHSCGRLSVSNSDKGAVFKIELPIN</sequence>